<protein>
    <submittedName>
        <fullName evidence="1">Uncharacterized protein</fullName>
    </submittedName>
</protein>
<dbReference type="AlphaFoldDB" id="A0A6V7Q6B4"/>
<proteinExistence type="predicted"/>
<dbReference type="EMBL" id="LR862133">
    <property type="protein sequence ID" value="CAD1838662.1"/>
    <property type="molecule type" value="Genomic_DNA"/>
</dbReference>
<gene>
    <name evidence="1" type="ORF">CB5_LOCUS21873</name>
</gene>
<reference evidence="1" key="1">
    <citation type="submission" date="2020-07" db="EMBL/GenBank/DDBJ databases">
        <authorList>
            <person name="Lin J."/>
        </authorList>
    </citation>
    <scope>NUCLEOTIDE SEQUENCE</scope>
</reference>
<name>A0A6V7Q6B4_ANACO</name>
<sequence length="226" mass="24973">MHHFTNFGSKYPPLPKNKVGSSTPIVMPHSRQFGRFGHVEQTPNGQSLSCPPKANNKVMYIKLPSPKVCPDSPFNLIGEENLHLHIETVCGTTTSAPIVKYSGDHYLSGATTLSVNRLVSMIQSSQKDTLSTRVIGYFDFGDYTTSSQFITGSATLDFIQEWFVRNSYELLSYDTPHILWVFAGTTFSIFGNIFLISFGTHQAPGVNNNANDAFSPNRPSPMQVTS</sequence>
<accession>A0A6V7Q6B4</accession>
<evidence type="ECO:0000313" key="1">
    <source>
        <dbReference type="EMBL" id="CAD1838662.1"/>
    </source>
</evidence>
<organism evidence="1">
    <name type="scientific">Ananas comosus var. bracteatus</name>
    <name type="common">red pineapple</name>
    <dbReference type="NCBI Taxonomy" id="296719"/>
    <lineage>
        <taxon>Eukaryota</taxon>
        <taxon>Viridiplantae</taxon>
        <taxon>Streptophyta</taxon>
        <taxon>Embryophyta</taxon>
        <taxon>Tracheophyta</taxon>
        <taxon>Spermatophyta</taxon>
        <taxon>Magnoliopsida</taxon>
        <taxon>Liliopsida</taxon>
        <taxon>Poales</taxon>
        <taxon>Bromeliaceae</taxon>
        <taxon>Bromelioideae</taxon>
        <taxon>Ananas</taxon>
    </lineage>
</organism>